<dbReference type="AlphaFoldDB" id="A0A6C0HAF2"/>
<reference evidence="1" key="1">
    <citation type="journal article" date="2020" name="Nature">
        <title>Giant virus diversity and host interactions through global metagenomics.</title>
        <authorList>
            <person name="Schulz F."/>
            <person name="Roux S."/>
            <person name="Paez-Espino D."/>
            <person name="Jungbluth S."/>
            <person name="Walsh D.A."/>
            <person name="Denef V.J."/>
            <person name="McMahon K.D."/>
            <person name="Konstantinidis K.T."/>
            <person name="Eloe-Fadrosh E.A."/>
            <person name="Kyrpides N.C."/>
            <person name="Woyke T."/>
        </authorList>
    </citation>
    <scope>NUCLEOTIDE SEQUENCE</scope>
    <source>
        <strain evidence="1">GVMAG-M-3300023179-90</strain>
    </source>
</reference>
<proteinExistence type="predicted"/>
<organism evidence="1">
    <name type="scientific">viral metagenome</name>
    <dbReference type="NCBI Taxonomy" id="1070528"/>
    <lineage>
        <taxon>unclassified sequences</taxon>
        <taxon>metagenomes</taxon>
        <taxon>organismal metagenomes</taxon>
    </lineage>
</organism>
<protein>
    <submittedName>
        <fullName evidence="1">Uncharacterized protein</fullName>
    </submittedName>
</protein>
<evidence type="ECO:0000313" key="1">
    <source>
        <dbReference type="EMBL" id="QHT77581.1"/>
    </source>
</evidence>
<name>A0A6C0HAF2_9ZZZZ</name>
<dbReference type="EMBL" id="MN739920">
    <property type="protein sequence ID" value="QHT77581.1"/>
    <property type="molecule type" value="Genomic_DNA"/>
</dbReference>
<accession>A0A6C0HAF2</accession>
<sequence length="47" mass="5594">MSVFQNAIIKFSEKNEKSIFTRGRFKYQKNTPKVVTIKNLLLFMKLI</sequence>